<evidence type="ECO:0000313" key="1">
    <source>
        <dbReference type="EMBL" id="KAJ2974712.1"/>
    </source>
</evidence>
<organism evidence="1 2">
    <name type="scientific">Zarea fungicola</name>
    <dbReference type="NCBI Taxonomy" id="93591"/>
    <lineage>
        <taxon>Eukaryota</taxon>
        <taxon>Fungi</taxon>
        <taxon>Dikarya</taxon>
        <taxon>Ascomycota</taxon>
        <taxon>Pezizomycotina</taxon>
        <taxon>Sordariomycetes</taxon>
        <taxon>Hypocreomycetidae</taxon>
        <taxon>Hypocreales</taxon>
        <taxon>Cordycipitaceae</taxon>
        <taxon>Zarea</taxon>
    </lineage>
</organism>
<evidence type="ECO:0000313" key="2">
    <source>
        <dbReference type="Proteomes" id="UP001143910"/>
    </source>
</evidence>
<comment type="caution">
    <text evidence="1">The sequence shown here is derived from an EMBL/GenBank/DDBJ whole genome shotgun (WGS) entry which is preliminary data.</text>
</comment>
<accession>A0ACC1N639</accession>
<sequence length="876" mass="97401">MNVVKNATVSEQGQLYVGNHTHFHSHTASADLLAALRTTDPRDDKDRIEAAGGGILRDACSWVLANQEFLQWRADTAHPVLWVRGDAGKGKTMLLCGIIDELSKDESLIVSYFFCQAAHKALRSATSVLRGLIYLLVLKEPSLRKHIESTYANADKEVFEDHNAWIALRNTLRVILEDPLAQNMVLVIDGLDECLKGLPDLTSFLAGCSEVSGCKWVVSSRNWPDLQQDLQLNENLYQINLELNRQQVSDAISVYINHRVCKLQMAKKYNDELAAEIRNHLTTNSNDTFLWVALVCKELSSPKVAKRHTHRILAGLPRGLPELYTRMLEQINDSFDAQLFKAILAIMSTVYRPVRVAELRRLSAGFAELAEDEAEEAIQSCGSFLTLQKGYVYFVHQSAKDFLVDDFWGLLATSLAAQHEQLYKMSIAALRHVLRVNIYSLESFGAKVQDINRPKDDPLLDVEYSCRYFLRHFYDRVASSKDIDPTLPQSVISFFSNHLLTWLEALGILQCLPENCIILQKCSSMQLGNMSPIIYDVGKFAAFFLAGISDAPLQVYISGRLFCPLESWVQGVFRNTRLLPDNITLRGKIDKQWGKCVMTFEDTYSADDTAISPDGRFCACSSPWHSWSASIWEVDTGVMLSSISTEAGETGFTKLQFFDNNNCICGVFRDGAVVTYDVTSGKKLKQVPIFGAARFLCISSTGKYIMSTTDGLKEIDHYDDNDMSVQSESEEVDEPDACDGSEGDTPSEAKESCCIVQSDSDSIVISIPEAYFVAGVFSADETLVALAASDKAIRIYGTSTGHGVATLQDHPAVLSLDFVMKGQSMSCLVFNAQNRSFVEEFRQDTEATGLRSVSFGTGNVATFNQVHLGAAHRARR</sequence>
<gene>
    <name evidence="1" type="ORF">NQ176_g5909</name>
</gene>
<name>A0ACC1N639_9HYPO</name>
<dbReference type="EMBL" id="JANJQO010000795">
    <property type="protein sequence ID" value="KAJ2974712.1"/>
    <property type="molecule type" value="Genomic_DNA"/>
</dbReference>
<keyword evidence="2" id="KW-1185">Reference proteome</keyword>
<proteinExistence type="predicted"/>
<reference evidence="1" key="1">
    <citation type="submission" date="2022-08" db="EMBL/GenBank/DDBJ databases">
        <title>Genome Sequence of Lecanicillium fungicola.</title>
        <authorList>
            <person name="Buettner E."/>
        </authorList>
    </citation>
    <scope>NUCLEOTIDE SEQUENCE</scope>
    <source>
        <strain evidence="1">Babe33</strain>
    </source>
</reference>
<dbReference type="Proteomes" id="UP001143910">
    <property type="component" value="Unassembled WGS sequence"/>
</dbReference>
<protein>
    <submittedName>
        <fullName evidence="1">Uncharacterized protein</fullName>
    </submittedName>
</protein>